<dbReference type="GO" id="GO:0016192">
    <property type="term" value="P:vesicle-mediated transport"/>
    <property type="evidence" value="ECO:0007669"/>
    <property type="project" value="UniProtKB-ARBA"/>
</dbReference>
<comment type="similarity">
    <text evidence="3 7">Belongs to the PRA1 family.</text>
</comment>
<evidence type="ECO:0000256" key="1">
    <source>
        <dbReference type="ARBA" id="ARBA00002501"/>
    </source>
</evidence>
<dbReference type="GO" id="GO:0005783">
    <property type="term" value="C:endoplasmic reticulum"/>
    <property type="evidence" value="ECO:0007669"/>
    <property type="project" value="UniProtKB-ARBA"/>
</dbReference>
<keyword evidence="4 7" id="KW-0812">Transmembrane</keyword>
<organism evidence="8 9">
    <name type="scientific">Gonium pectorale</name>
    <name type="common">Green alga</name>
    <dbReference type="NCBI Taxonomy" id="33097"/>
    <lineage>
        <taxon>Eukaryota</taxon>
        <taxon>Viridiplantae</taxon>
        <taxon>Chlorophyta</taxon>
        <taxon>core chlorophytes</taxon>
        <taxon>Chlorophyceae</taxon>
        <taxon>CS clade</taxon>
        <taxon>Chlamydomonadales</taxon>
        <taxon>Volvocaceae</taxon>
        <taxon>Gonium</taxon>
    </lineage>
</organism>
<comment type="caution">
    <text evidence="8">The sequence shown here is derived from an EMBL/GenBank/DDBJ whole genome shotgun (WGS) entry which is preliminary data.</text>
</comment>
<evidence type="ECO:0000256" key="6">
    <source>
        <dbReference type="ARBA" id="ARBA00023136"/>
    </source>
</evidence>
<dbReference type="InterPro" id="IPR004895">
    <property type="entry name" value="Prenylated_rab_accept_PRA1"/>
</dbReference>
<dbReference type="PANTHER" id="PTHR19317:SF0">
    <property type="entry name" value="PRENYLATED RAB ACCEPTOR PROTEIN 1"/>
    <property type="match status" value="1"/>
</dbReference>
<accession>A0A150GUZ3</accession>
<evidence type="ECO:0000313" key="9">
    <source>
        <dbReference type="Proteomes" id="UP000075714"/>
    </source>
</evidence>
<evidence type="ECO:0000256" key="4">
    <source>
        <dbReference type="ARBA" id="ARBA00022692"/>
    </source>
</evidence>
<name>A0A150GUZ3_GONPE</name>
<reference evidence="9" key="1">
    <citation type="journal article" date="2016" name="Nat. Commun.">
        <title>The Gonium pectorale genome demonstrates co-option of cell cycle regulation during the evolution of multicellularity.</title>
        <authorList>
            <person name="Hanschen E.R."/>
            <person name="Marriage T.N."/>
            <person name="Ferris P.J."/>
            <person name="Hamaji T."/>
            <person name="Toyoda A."/>
            <person name="Fujiyama A."/>
            <person name="Neme R."/>
            <person name="Noguchi H."/>
            <person name="Minakuchi Y."/>
            <person name="Suzuki M."/>
            <person name="Kawai-Toyooka H."/>
            <person name="Smith D.R."/>
            <person name="Sparks H."/>
            <person name="Anderson J."/>
            <person name="Bakaric R."/>
            <person name="Luria V."/>
            <person name="Karger A."/>
            <person name="Kirschner M.W."/>
            <person name="Durand P.M."/>
            <person name="Michod R.E."/>
            <person name="Nozaki H."/>
            <person name="Olson B.J."/>
        </authorList>
    </citation>
    <scope>NUCLEOTIDE SEQUENCE [LARGE SCALE GENOMIC DNA]</scope>
    <source>
        <strain evidence="9">NIES-2863</strain>
    </source>
</reference>
<keyword evidence="5 7" id="KW-1133">Transmembrane helix</keyword>
<evidence type="ECO:0000256" key="5">
    <source>
        <dbReference type="ARBA" id="ARBA00022989"/>
    </source>
</evidence>
<protein>
    <recommendedName>
        <fullName evidence="7">PRA1 family protein</fullName>
    </recommendedName>
</protein>
<evidence type="ECO:0000256" key="3">
    <source>
        <dbReference type="ARBA" id="ARBA00006483"/>
    </source>
</evidence>
<keyword evidence="7" id="KW-0813">Transport</keyword>
<dbReference type="Proteomes" id="UP000075714">
    <property type="component" value="Unassembled WGS sequence"/>
</dbReference>
<dbReference type="STRING" id="33097.A0A150GUZ3"/>
<feature type="transmembrane region" description="Helical" evidence="7">
    <location>
        <begin position="6"/>
        <end position="26"/>
    </location>
</feature>
<dbReference type="EMBL" id="LSYV01000007">
    <property type="protein sequence ID" value="KXZ53614.1"/>
    <property type="molecule type" value="Genomic_DNA"/>
</dbReference>
<dbReference type="PANTHER" id="PTHR19317">
    <property type="entry name" value="PRENYLATED RAB ACCEPTOR 1-RELATED"/>
    <property type="match status" value="1"/>
</dbReference>
<evidence type="ECO:0000313" key="8">
    <source>
        <dbReference type="EMBL" id="KXZ53614.1"/>
    </source>
</evidence>
<evidence type="ECO:0000256" key="7">
    <source>
        <dbReference type="RuleBase" id="RU363107"/>
    </source>
</evidence>
<dbReference type="AlphaFoldDB" id="A0A150GUZ3"/>
<gene>
    <name evidence="8" type="ORF">GPECTOR_6g531</name>
</gene>
<comment type="function">
    <text evidence="1 7">May be involved in both secretory and endocytic intracellular trafficking in the endosomal/prevacuolar compartments.</text>
</comment>
<dbReference type="OrthoDB" id="63113at2759"/>
<comment type="subcellular location">
    <subcellularLocation>
        <location evidence="2 7">Membrane</location>
        <topology evidence="2 7">Multi-pass membrane protein</topology>
    </subcellularLocation>
</comment>
<keyword evidence="6 7" id="KW-0472">Membrane</keyword>
<sequence>MAQTAPATALASPAATSALTIIAGRLKDYVGNIVKQATSRLRKNANYFRVNYLIVVLLTTAVTFLMHPSSLLVLGALLASWIYVFLLRTAPLTIGGRTLSDREKLIGMSAITFIMIFFVTSVGTVFFSALSLSLAVVALHGAFREPDNLFIDEGETQQGFLSMFTVPTAPTGTTTV</sequence>
<dbReference type="Pfam" id="PF03208">
    <property type="entry name" value="PRA1"/>
    <property type="match status" value="1"/>
</dbReference>
<evidence type="ECO:0000256" key="2">
    <source>
        <dbReference type="ARBA" id="ARBA00004141"/>
    </source>
</evidence>
<feature type="transmembrane region" description="Helical" evidence="7">
    <location>
        <begin position="71"/>
        <end position="90"/>
    </location>
</feature>
<feature type="transmembrane region" description="Helical" evidence="7">
    <location>
        <begin position="111"/>
        <end position="139"/>
    </location>
</feature>
<feature type="transmembrane region" description="Helical" evidence="7">
    <location>
        <begin position="47"/>
        <end position="65"/>
    </location>
</feature>
<dbReference type="GO" id="GO:0016020">
    <property type="term" value="C:membrane"/>
    <property type="evidence" value="ECO:0007669"/>
    <property type="project" value="UniProtKB-SubCell"/>
</dbReference>
<keyword evidence="9" id="KW-1185">Reference proteome</keyword>
<dbReference type="GO" id="GO:0005794">
    <property type="term" value="C:Golgi apparatus"/>
    <property type="evidence" value="ECO:0007669"/>
    <property type="project" value="TreeGrafter"/>
</dbReference>
<proteinExistence type="inferred from homology"/>